<keyword evidence="6" id="KW-1185">Reference proteome</keyword>
<keyword evidence="4" id="KW-0460">Magnesium</keyword>
<proteinExistence type="predicted"/>
<keyword evidence="1 5" id="KW-0489">Methyltransferase</keyword>
<dbReference type="InterPro" id="IPR029063">
    <property type="entry name" value="SAM-dependent_MTases_sf"/>
</dbReference>
<dbReference type="InterPro" id="IPR042086">
    <property type="entry name" value="MeTrfase_capping"/>
</dbReference>
<evidence type="ECO:0000313" key="6">
    <source>
        <dbReference type="Proteomes" id="UP001370490"/>
    </source>
</evidence>
<dbReference type="PANTHER" id="PTHR31009">
    <property type="entry name" value="S-ADENOSYL-L-METHIONINE:CARBOXYL METHYLTRANSFERASE FAMILY PROTEIN"/>
    <property type="match status" value="1"/>
</dbReference>
<sequence>MEASESYPMKGGAGPVSYINNSSLQREAADHAFKAVVTAAIIGNFDITHLPPFSNSCAIADLGCSTGPNTFIVMKKIIRAIMHRHQMEGHDDDIEFQCFFNDHVSNDFNTLFFSLPTDRRYLVAGVPGSFYERLFGRASINFFSSTYALHWLCCAPKELSDLNSSVCNKGRITYANARNEVVEAFVAQFAKDMQTFLHARAEETVPGGLVSILMSGRPDGMHPSKSLYGPLFQPLESCLVDMANEGLVNKDEIDKFNIPLYSPSATEISLLVQRNGNFSIAKLESIHREYLAIPSAAASRAGLEGILSKAFGNEIVDELYDRYAKRVAGISPIRGEEGLAVQLFILLKRNY</sequence>
<dbReference type="SUPFAM" id="SSF53335">
    <property type="entry name" value="S-adenosyl-L-methionine-dependent methyltransferases"/>
    <property type="match status" value="1"/>
</dbReference>
<keyword evidence="3" id="KW-0479">Metal-binding</keyword>
<dbReference type="Proteomes" id="UP001370490">
    <property type="component" value="Unassembled WGS sequence"/>
</dbReference>
<evidence type="ECO:0000256" key="3">
    <source>
        <dbReference type="ARBA" id="ARBA00022723"/>
    </source>
</evidence>
<evidence type="ECO:0000313" key="5">
    <source>
        <dbReference type="EMBL" id="KAK6921236.1"/>
    </source>
</evidence>
<dbReference type="AlphaFoldDB" id="A0AAN8V0Q8"/>
<name>A0AAN8V0Q8_9MAGN</name>
<dbReference type="Pfam" id="PF03492">
    <property type="entry name" value="Methyltransf_7"/>
    <property type="match status" value="1"/>
</dbReference>
<gene>
    <name evidence="5" type="ORF">RJ641_014914</name>
</gene>
<protein>
    <submittedName>
        <fullName evidence="5">SAM dependent carboxyl methyltransferase</fullName>
    </submittedName>
</protein>
<evidence type="ECO:0000256" key="2">
    <source>
        <dbReference type="ARBA" id="ARBA00022679"/>
    </source>
</evidence>
<dbReference type="Gene3D" id="3.40.50.150">
    <property type="entry name" value="Vaccinia Virus protein VP39"/>
    <property type="match status" value="1"/>
</dbReference>
<evidence type="ECO:0000256" key="4">
    <source>
        <dbReference type="ARBA" id="ARBA00022842"/>
    </source>
</evidence>
<dbReference type="Gene3D" id="1.10.1200.270">
    <property type="entry name" value="Methyltransferase, alpha-helical capping domain"/>
    <property type="match status" value="1"/>
</dbReference>
<evidence type="ECO:0000256" key="1">
    <source>
        <dbReference type="ARBA" id="ARBA00022603"/>
    </source>
</evidence>
<dbReference type="GO" id="GO:0046872">
    <property type="term" value="F:metal ion binding"/>
    <property type="evidence" value="ECO:0007669"/>
    <property type="project" value="UniProtKB-KW"/>
</dbReference>
<accession>A0AAN8V0Q8</accession>
<dbReference type="GO" id="GO:0008168">
    <property type="term" value="F:methyltransferase activity"/>
    <property type="evidence" value="ECO:0007669"/>
    <property type="project" value="UniProtKB-KW"/>
</dbReference>
<dbReference type="GO" id="GO:0032259">
    <property type="term" value="P:methylation"/>
    <property type="evidence" value="ECO:0007669"/>
    <property type="project" value="UniProtKB-KW"/>
</dbReference>
<organism evidence="5 6">
    <name type="scientific">Dillenia turbinata</name>
    <dbReference type="NCBI Taxonomy" id="194707"/>
    <lineage>
        <taxon>Eukaryota</taxon>
        <taxon>Viridiplantae</taxon>
        <taxon>Streptophyta</taxon>
        <taxon>Embryophyta</taxon>
        <taxon>Tracheophyta</taxon>
        <taxon>Spermatophyta</taxon>
        <taxon>Magnoliopsida</taxon>
        <taxon>eudicotyledons</taxon>
        <taxon>Gunneridae</taxon>
        <taxon>Pentapetalae</taxon>
        <taxon>Dilleniales</taxon>
        <taxon>Dilleniaceae</taxon>
        <taxon>Dillenia</taxon>
    </lineage>
</organism>
<keyword evidence="2" id="KW-0808">Transferase</keyword>
<comment type="caution">
    <text evidence="5">The sequence shown here is derived from an EMBL/GenBank/DDBJ whole genome shotgun (WGS) entry which is preliminary data.</text>
</comment>
<dbReference type="EMBL" id="JBAMMX010000020">
    <property type="protein sequence ID" value="KAK6921236.1"/>
    <property type="molecule type" value="Genomic_DNA"/>
</dbReference>
<reference evidence="5 6" key="1">
    <citation type="submission" date="2023-12" db="EMBL/GenBank/DDBJ databases">
        <title>A high-quality genome assembly for Dillenia turbinata (Dilleniales).</title>
        <authorList>
            <person name="Chanderbali A."/>
        </authorList>
    </citation>
    <scope>NUCLEOTIDE SEQUENCE [LARGE SCALE GENOMIC DNA]</scope>
    <source>
        <strain evidence="5">LSX21</strain>
        <tissue evidence="5">Leaf</tissue>
    </source>
</reference>
<dbReference type="InterPro" id="IPR005299">
    <property type="entry name" value="MeTrfase_7"/>
</dbReference>